<organism evidence="2 3">
    <name type="scientific">Trichocladium antarcticum</name>
    <dbReference type="NCBI Taxonomy" id="1450529"/>
    <lineage>
        <taxon>Eukaryota</taxon>
        <taxon>Fungi</taxon>
        <taxon>Dikarya</taxon>
        <taxon>Ascomycota</taxon>
        <taxon>Pezizomycotina</taxon>
        <taxon>Sordariomycetes</taxon>
        <taxon>Sordariomycetidae</taxon>
        <taxon>Sordariales</taxon>
        <taxon>Chaetomiaceae</taxon>
        <taxon>Trichocladium</taxon>
    </lineage>
</organism>
<evidence type="ECO:0000256" key="1">
    <source>
        <dbReference type="SAM" id="MobiDB-lite"/>
    </source>
</evidence>
<gene>
    <name evidence="2" type="ORF">BT67DRAFT_81673</name>
</gene>
<protein>
    <submittedName>
        <fullName evidence="2">Uncharacterized protein</fullName>
    </submittedName>
</protein>
<evidence type="ECO:0000313" key="2">
    <source>
        <dbReference type="EMBL" id="KAK4132579.1"/>
    </source>
</evidence>
<reference evidence="2" key="1">
    <citation type="journal article" date="2023" name="Mol. Phylogenet. Evol.">
        <title>Genome-scale phylogeny and comparative genomics of the fungal order Sordariales.</title>
        <authorList>
            <person name="Hensen N."/>
            <person name="Bonometti L."/>
            <person name="Westerberg I."/>
            <person name="Brannstrom I.O."/>
            <person name="Guillou S."/>
            <person name="Cros-Aarteil S."/>
            <person name="Calhoun S."/>
            <person name="Haridas S."/>
            <person name="Kuo A."/>
            <person name="Mondo S."/>
            <person name="Pangilinan J."/>
            <person name="Riley R."/>
            <person name="LaButti K."/>
            <person name="Andreopoulos B."/>
            <person name="Lipzen A."/>
            <person name="Chen C."/>
            <person name="Yan M."/>
            <person name="Daum C."/>
            <person name="Ng V."/>
            <person name="Clum A."/>
            <person name="Steindorff A."/>
            <person name="Ohm R.A."/>
            <person name="Martin F."/>
            <person name="Silar P."/>
            <person name="Natvig D.O."/>
            <person name="Lalanne C."/>
            <person name="Gautier V."/>
            <person name="Ament-Velasquez S.L."/>
            <person name="Kruys A."/>
            <person name="Hutchinson M.I."/>
            <person name="Powell A.J."/>
            <person name="Barry K."/>
            <person name="Miller A.N."/>
            <person name="Grigoriev I.V."/>
            <person name="Debuchy R."/>
            <person name="Gladieux P."/>
            <person name="Hiltunen Thoren M."/>
            <person name="Johannesson H."/>
        </authorList>
    </citation>
    <scope>NUCLEOTIDE SEQUENCE</scope>
    <source>
        <strain evidence="2">CBS 123565</strain>
    </source>
</reference>
<sequence length="153" mass="17158">MDSLDDATNIPSFFWLNSVIKAGPGDIYWPYLSWCARLRLCQIMAGDTILLAGLCRCGWANNTETQCSFPKHSEPSQAHSAQTSTRPASQTLHPTSPAIPLQPDLARHRPFKKAHSFRSTEIAEKKKKKKKNQFWEVSTGTTNHQPALPPRNT</sequence>
<comment type="caution">
    <text evidence="2">The sequence shown here is derived from an EMBL/GenBank/DDBJ whole genome shotgun (WGS) entry which is preliminary data.</text>
</comment>
<dbReference type="Proteomes" id="UP001304895">
    <property type="component" value="Unassembled WGS sequence"/>
</dbReference>
<reference evidence="2" key="2">
    <citation type="submission" date="2023-05" db="EMBL/GenBank/DDBJ databases">
        <authorList>
            <consortium name="Lawrence Berkeley National Laboratory"/>
            <person name="Steindorff A."/>
            <person name="Hensen N."/>
            <person name="Bonometti L."/>
            <person name="Westerberg I."/>
            <person name="Brannstrom I.O."/>
            <person name="Guillou S."/>
            <person name="Cros-Aarteil S."/>
            <person name="Calhoun S."/>
            <person name="Haridas S."/>
            <person name="Kuo A."/>
            <person name="Mondo S."/>
            <person name="Pangilinan J."/>
            <person name="Riley R."/>
            <person name="Labutti K."/>
            <person name="Andreopoulos B."/>
            <person name="Lipzen A."/>
            <person name="Chen C."/>
            <person name="Yanf M."/>
            <person name="Daum C."/>
            <person name="Ng V."/>
            <person name="Clum A."/>
            <person name="Ohm R."/>
            <person name="Martin F."/>
            <person name="Silar P."/>
            <person name="Natvig D."/>
            <person name="Lalanne C."/>
            <person name="Gautier V."/>
            <person name="Ament-Velasquez S.L."/>
            <person name="Kruys A."/>
            <person name="Hutchinson M.I."/>
            <person name="Powell A.J."/>
            <person name="Barry K."/>
            <person name="Miller A.N."/>
            <person name="Grigoriev I.V."/>
            <person name="Debuchy R."/>
            <person name="Gladieux P."/>
            <person name="Thoren M.H."/>
            <person name="Johannesson H."/>
        </authorList>
    </citation>
    <scope>NUCLEOTIDE SEQUENCE</scope>
    <source>
        <strain evidence="2">CBS 123565</strain>
    </source>
</reference>
<name>A0AAN6ZCP1_9PEZI</name>
<dbReference type="EMBL" id="MU853417">
    <property type="protein sequence ID" value="KAK4132579.1"/>
    <property type="molecule type" value="Genomic_DNA"/>
</dbReference>
<keyword evidence="3" id="KW-1185">Reference proteome</keyword>
<feature type="compositionally biased region" description="Polar residues" evidence="1">
    <location>
        <begin position="135"/>
        <end position="146"/>
    </location>
</feature>
<proteinExistence type="predicted"/>
<feature type="region of interest" description="Disordered" evidence="1">
    <location>
        <begin position="68"/>
        <end position="153"/>
    </location>
</feature>
<feature type="compositionally biased region" description="Polar residues" evidence="1">
    <location>
        <begin position="75"/>
        <end position="94"/>
    </location>
</feature>
<accession>A0AAN6ZCP1</accession>
<dbReference type="AlphaFoldDB" id="A0AAN6ZCP1"/>
<evidence type="ECO:0000313" key="3">
    <source>
        <dbReference type="Proteomes" id="UP001304895"/>
    </source>
</evidence>